<evidence type="ECO:0000313" key="1">
    <source>
        <dbReference type="EMBL" id="EEP43773.1"/>
    </source>
</evidence>
<name>C4FBM1_9ACTN</name>
<protein>
    <submittedName>
        <fullName evidence="1">Uncharacterized protein</fullName>
    </submittedName>
</protein>
<accession>C4FBM1</accession>
<dbReference type="EMBL" id="ABXH02000039">
    <property type="protein sequence ID" value="EEP43773.1"/>
    <property type="molecule type" value="Genomic_DNA"/>
</dbReference>
<dbReference type="STRING" id="521003.COLINT_03483"/>
<sequence>MNSWQKGLRPARSTTCGMTHEKQLCHLNLSDYDLGFMSAIVGTMEVVQ</sequence>
<comment type="caution">
    <text evidence="1">The sequence shown here is derived from an EMBL/GenBank/DDBJ whole genome shotgun (WGS) entry which is preliminary data.</text>
</comment>
<dbReference type="HOGENOM" id="CLU_3151643_0_0_11"/>
<dbReference type="Proteomes" id="UP000003295">
    <property type="component" value="Unassembled WGS sequence"/>
</dbReference>
<organism evidence="1 2">
    <name type="scientific">Collinsella intestinalis DSM 13280</name>
    <dbReference type="NCBI Taxonomy" id="521003"/>
    <lineage>
        <taxon>Bacteria</taxon>
        <taxon>Bacillati</taxon>
        <taxon>Actinomycetota</taxon>
        <taxon>Coriobacteriia</taxon>
        <taxon>Coriobacteriales</taxon>
        <taxon>Coriobacteriaceae</taxon>
        <taxon>Collinsella</taxon>
    </lineage>
</organism>
<reference evidence="1 2" key="1">
    <citation type="submission" date="2009-04" db="EMBL/GenBank/DDBJ databases">
        <authorList>
            <person name="Weinstock G."/>
            <person name="Sodergren E."/>
            <person name="Clifton S."/>
            <person name="Fulton L."/>
            <person name="Fulton B."/>
            <person name="Courtney L."/>
            <person name="Fronick C."/>
            <person name="Harrison M."/>
            <person name="Strong C."/>
            <person name="Farmer C."/>
            <person name="Delahaunty K."/>
            <person name="Markovic C."/>
            <person name="Hall O."/>
            <person name="Minx P."/>
            <person name="Tomlinson C."/>
            <person name="Mitreva M."/>
            <person name="Nelson J."/>
            <person name="Hou S."/>
            <person name="Wollam A."/>
            <person name="Pepin K.H."/>
            <person name="Johnson M."/>
            <person name="Bhonagiri V."/>
            <person name="Nash W.E."/>
            <person name="Warren W."/>
            <person name="Chinwalla A."/>
            <person name="Mardis E.R."/>
            <person name="Wilson R.K."/>
        </authorList>
    </citation>
    <scope>NUCLEOTIDE SEQUENCE [LARGE SCALE GENOMIC DNA]</scope>
    <source>
        <strain evidence="1 2">DSM 13280</strain>
    </source>
</reference>
<evidence type="ECO:0000313" key="2">
    <source>
        <dbReference type="Proteomes" id="UP000003295"/>
    </source>
</evidence>
<dbReference type="AlphaFoldDB" id="C4FBM1"/>
<proteinExistence type="predicted"/>
<gene>
    <name evidence="1" type="ORF">COLINT_03483</name>
</gene>